<dbReference type="GO" id="GO:0004222">
    <property type="term" value="F:metalloendopeptidase activity"/>
    <property type="evidence" value="ECO:0000318"/>
    <property type="project" value="GO_Central"/>
</dbReference>
<evidence type="ECO:0000256" key="7">
    <source>
        <dbReference type="ARBA" id="ARBA00022729"/>
    </source>
</evidence>
<dbReference type="PANTHER" id="PTHR31120">
    <property type="entry name" value="METALLOPROTEASE TIKI"/>
    <property type="match status" value="1"/>
</dbReference>
<proteinExistence type="inferred from homology"/>
<dbReference type="GO" id="GO:0031090">
    <property type="term" value="C:organelle membrane"/>
    <property type="evidence" value="ECO:0000318"/>
    <property type="project" value="GO_Central"/>
</dbReference>
<evidence type="ECO:0000256" key="1">
    <source>
        <dbReference type="ARBA" id="ARBA00001941"/>
    </source>
</evidence>
<keyword evidence="7 13" id="KW-0732">Signal</keyword>
<dbReference type="OrthoDB" id="9801711at2759"/>
<evidence type="ECO:0000256" key="4">
    <source>
        <dbReference type="ARBA" id="ARBA00022670"/>
    </source>
</evidence>
<feature type="region of interest" description="Disordered" evidence="14">
    <location>
        <begin position="355"/>
        <end position="407"/>
    </location>
</feature>
<dbReference type="Proteomes" id="UP000002281">
    <property type="component" value="Chromosome 2"/>
</dbReference>
<feature type="compositionally biased region" description="Pro residues" evidence="14">
    <location>
        <begin position="508"/>
        <end position="523"/>
    </location>
</feature>
<comment type="subcellular location">
    <subcellularLocation>
        <location evidence="13">Cell membrane</location>
        <topology evidence="13">Single-pass type I membrane protein</topology>
    </subcellularLocation>
    <subcellularLocation>
        <location evidence="2">Membrane</location>
        <topology evidence="2">Single-pass type I membrane protein</topology>
    </subcellularLocation>
</comment>
<dbReference type="VGNC" id="VGNC:24452">
    <property type="gene designation" value="TRABD2B"/>
</dbReference>
<evidence type="ECO:0000256" key="13">
    <source>
        <dbReference type="RuleBase" id="RU369069"/>
    </source>
</evidence>
<keyword evidence="8 13" id="KW-0378">Hydrolase</keyword>
<dbReference type="FunCoup" id="A0A3Q2LNY1">
    <property type="interactions" value="38"/>
</dbReference>
<reference evidence="16 17" key="1">
    <citation type="journal article" date="2009" name="Science">
        <title>Genome sequence, comparative analysis, and population genetics of the domestic horse.</title>
        <authorList>
            <consortium name="Broad Institute Genome Sequencing Platform"/>
            <consortium name="Broad Institute Whole Genome Assembly Team"/>
            <person name="Wade C.M."/>
            <person name="Giulotto E."/>
            <person name="Sigurdsson S."/>
            <person name="Zoli M."/>
            <person name="Gnerre S."/>
            <person name="Imsland F."/>
            <person name="Lear T.L."/>
            <person name="Adelson D.L."/>
            <person name="Bailey E."/>
            <person name="Bellone R.R."/>
            <person name="Bloecker H."/>
            <person name="Distl O."/>
            <person name="Edgar R.C."/>
            <person name="Garber M."/>
            <person name="Leeb T."/>
            <person name="Mauceli E."/>
            <person name="MacLeod J.N."/>
            <person name="Penedo M.C.T."/>
            <person name="Raison J.M."/>
            <person name="Sharpe T."/>
            <person name="Vogel J."/>
            <person name="Andersson L."/>
            <person name="Antczak D.F."/>
            <person name="Biagi T."/>
            <person name="Binns M.M."/>
            <person name="Chowdhary B.P."/>
            <person name="Coleman S.J."/>
            <person name="Della Valle G."/>
            <person name="Fryc S."/>
            <person name="Guerin G."/>
            <person name="Hasegawa T."/>
            <person name="Hill E.W."/>
            <person name="Jurka J."/>
            <person name="Kiialainen A."/>
            <person name="Lindgren G."/>
            <person name="Liu J."/>
            <person name="Magnani E."/>
            <person name="Mickelson J.R."/>
            <person name="Murray J."/>
            <person name="Nergadze S.G."/>
            <person name="Onofrio R."/>
            <person name="Pedroni S."/>
            <person name="Piras M.F."/>
            <person name="Raudsepp T."/>
            <person name="Rocchi M."/>
            <person name="Roeed K.H."/>
            <person name="Ryder O.A."/>
            <person name="Searle S."/>
            <person name="Skow L."/>
            <person name="Swinburne J.E."/>
            <person name="Syvaenen A.C."/>
            <person name="Tozaki T."/>
            <person name="Valberg S.J."/>
            <person name="Vaudin M."/>
            <person name="White J.R."/>
            <person name="Zody M.C."/>
            <person name="Lander E.S."/>
            <person name="Lindblad-Toh K."/>
        </authorList>
    </citation>
    <scope>NUCLEOTIDE SEQUENCE [LARGE SCALE GENOMIC DNA]</scope>
    <source>
        <strain evidence="16 17">Thoroughbred</strain>
    </source>
</reference>
<dbReference type="CDD" id="cd14789">
    <property type="entry name" value="Tiki"/>
    <property type="match status" value="1"/>
</dbReference>
<keyword evidence="13" id="KW-1003">Cell membrane</keyword>
<keyword evidence="17" id="KW-1185">Reference proteome</keyword>
<dbReference type="GO" id="GO:0005654">
    <property type="term" value="C:nucleoplasm"/>
    <property type="evidence" value="ECO:0007669"/>
    <property type="project" value="Ensembl"/>
</dbReference>
<dbReference type="InterPro" id="IPR040230">
    <property type="entry name" value="TIKI1/2-like"/>
</dbReference>
<dbReference type="OMA" id="WHKKQYK"/>
<evidence type="ECO:0000256" key="10">
    <source>
        <dbReference type="ARBA" id="ARBA00023049"/>
    </source>
</evidence>
<keyword evidence="5" id="KW-0812">Transmembrane</keyword>
<accession>A0A3Q2LNY1</accession>
<name>A0A3Q2LNY1_HORSE</name>
<dbReference type="GO" id="GO:0005886">
    <property type="term" value="C:plasma membrane"/>
    <property type="evidence" value="ECO:0000318"/>
    <property type="project" value="GO_Central"/>
</dbReference>
<dbReference type="PANTHER" id="PTHR31120:SF8">
    <property type="entry name" value="METALLOPROTEASE TIKI2"/>
    <property type="match status" value="1"/>
</dbReference>
<reference evidence="16" key="2">
    <citation type="submission" date="2025-08" db="UniProtKB">
        <authorList>
            <consortium name="Ensembl"/>
        </authorList>
    </citation>
    <scope>IDENTIFICATION</scope>
    <source>
        <strain evidence="16">Thoroughbred</strain>
    </source>
</reference>
<evidence type="ECO:0000313" key="18">
    <source>
        <dbReference type="VGNC" id="VGNC:24452"/>
    </source>
</evidence>
<keyword evidence="9" id="KW-1133">Transmembrane helix</keyword>
<dbReference type="GO" id="GO:0046872">
    <property type="term" value="F:metal ion binding"/>
    <property type="evidence" value="ECO:0007669"/>
    <property type="project" value="UniProtKB-UniRule"/>
</dbReference>
<dbReference type="InterPro" id="IPR002816">
    <property type="entry name" value="TraB/PrgY/GumN_fam"/>
</dbReference>
<reference evidence="16" key="3">
    <citation type="submission" date="2025-09" db="UniProtKB">
        <authorList>
            <consortium name="Ensembl"/>
        </authorList>
    </citation>
    <scope>IDENTIFICATION</scope>
    <source>
        <strain evidence="16">Thoroughbred</strain>
    </source>
</reference>
<evidence type="ECO:0000256" key="11">
    <source>
        <dbReference type="ARBA" id="ARBA00023136"/>
    </source>
</evidence>
<evidence type="ECO:0000256" key="14">
    <source>
        <dbReference type="SAM" id="MobiDB-lite"/>
    </source>
</evidence>
<evidence type="ECO:0000313" key="17">
    <source>
        <dbReference type="Proteomes" id="UP000002281"/>
    </source>
</evidence>
<dbReference type="Ensembl" id="ENSECAT00000039466.2">
    <property type="protein sequence ID" value="ENSECAP00000043658.1"/>
    <property type="gene ID" value="ENSECAG00000022697.3"/>
</dbReference>
<feature type="signal peptide" evidence="15">
    <location>
        <begin position="1"/>
        <end position="19"/>
    </location>
</feature>
<feature type="compositionally biased region" description="Basic residues" evidence="14">
    <location>
        <begin position="581"/>
        <end position="598"/>
    </location>
</feature>
<keyword evidence="10 13" id="KW-0482">Metalloprotease</keyword>
<feature type="compositionally biased region" description="Low complexity" evidence="14">
    <location>
        <begin position="372"/>
        <end position="393"/>
    </location>
</feature>
<dbReference type="ExpressionAtlas" id="A0A3Q2LNY1">
    <property type="expression patterns" value="baseline"/>
</dbReference>
<dbReference type="STRING" id="9796.ENSECAP00000043658"/>
<dbReference type="Bgee" id="ENSECAG00000022697">
    <property type="expression patterns" value="Expressed in articular cartilage of joint and 21 other cell types or tissues"/>
</dbReference>
<dbReference type="InParanoid" id="A0A3Q2LNY1"/>
<dbReference type="GO" id="GO:0031334">
    <property type="term" value="P:positive regulation of protein-containing complex assembly"/>
    <property type="evidence" value="ECO:0007669"/>
    <property type="project" value="Ensembl"/>
</dbReference>
<dbReference type="GO" id="GO:0030178">
    <property type="term" value="P:negative regulation of Wnt signaling pathway"/>
    <property type="evidence" value="ECO:0000318"/>
    <property type="project" value="GO_Central"/>
</dbReference>
<keyword evidence="11" id="KW-0472">Membrane</keyword>
<keyword evidence="13" id="KW-0879">Wnt signaling pathway</keyword>
<evidence type="ECO:0000313" key="16">
    <source>
        <dbReference type="Ensembl" id="ENSECAP00000043658.1"/>
    </source>
</evidence>
<evidence type="ECO:0000256" key="2">
    <source>
        <dbReference type="ARBA" id="ARBA00004479"/>
    </source>
</evidence>
<dbReference type="EC" id="3.4.-.-" evidence="13"/>
<dbReference type="AlphaFoldDB" id="A0A3Q2LNY1"/>
<organism evidence="16 17">
    <name type="scientific">Equus caballus</name>
    <name type="common">Horse</name>
    <dbReference type="NCBI Taxonomy" id="9796"/>
    <lineage>
        <taxon>Eukaryota</taxon>
        <taxon>Metazoa</taxon>
        <taxon>Chordata</taxon>
        <taxon>Craniata</taxon>
        <taxon>Vertebrata</taxon>
        <taxon>Euteleostomi</taxon>
        <taxon>Mammalia</taxon>
        <taxon>Eutheria</taxon>
        <taxon>Laurasiatheria</taxon>
        <taxon>Perissodactyla</taxon>
        <taxon>Equidae</taxon>
        <taxon>Equus</taxon>
    </lineage>
</organism>
<comment type="cofactor">
    <cofactor evidence="1">
        <name>Co(2+)</name>
        <dbReference type="ChEBI" id="CHEBI:48828"/>
    </cofactor>
</comment>
<feature type="chain" id="PRO_5018756880" description="Metalloprotease TIKI" evidence="15">
    <location>
        <begin position="20"/>
        <end position="606"/>
    </location>
</feature>
<dbReference type="PaxDb" id="9796-ENSECAP00000043658"/>
<evidence type="ECO:0000256" key="15">
    <source>
        <dbReference type="SAM" id="SignalP"/>
    </source>
</evidence>
<gene>
    <name evidence="16 18" type="primary">TRABD2B</name>
</gene>
<keyword evidence="12" id="KW-0325">Glycoprotein</keyword>
<comment type="similarity">
    <text evidence="3 13">Belongs to the TIKI family.</text>
</comment>
<keyword evidence="6 13" id="KW-0479">Metal-binding</keyword>
<evidence type="ECO:0000256" key="9">
    <source>
        <dbReference type="ARBA" id="ARBA00022989"/>
    </source>
</evidence>
<feature type="region of interest" description="Disordered" evidence="14">
    <location>
        <begin position="492"/>
        <end position="606"/>
    </location>
</feature>
<evidence type="ECO:0000256" key="6">
    <source>
        <dbReference type="ARBA" id="ARBA00022723"/>
    </source>
</evidence>
<dbReference type="GeneTree" id="ENSGT00940000161273"/>
<dbReference type="GO" id="GO:0006508">
    <property type="term" value="P:proteolysis"/>
    <property type="evidence" value="ECO:0007669"/>
    <property type="project" value="UniProtKB-KW"/>
</dbReference>
<protein>
    <recommendedName>
        <fullName evidence="13">Metalloprotease TIKI</fullName>
        <ecNumber evidence="13">3.4.-.-</ecNumber>
    </recommendedName>
    <alternativeName>
        <fullName evidence="13">TRAB domain-containing protein 2</fullName>
    </alternativeName>
</protein>
<comment type="function">
    <text evidence="13">Metalloprotease that acts as a negative regulator of the Wnt signaling pathway by mediating the cleavage of the N-terminal residues of a subset of Wnt proteins. Following cleavage, Wnt proteins become oxidized and form large disulfide-bond oligomers, leading to their inactivation.</text>
</comment>
<evidence type="ECO:0000256" key="8">
    <source>
        <dbReference type="ARBA" id="ARBA00022801"/>
    </source>
</evidence>
<keyword evidence="4 13" id="KW-0645">Protease</keyword>
<sequence>MHAALAGPLLAALLATARARPQPPDGGQCRPPGSQRDLNSFLWTIRRDPPAYLFGTIHVPYTRVWDFIPDNSKAAFQASARVYFELDLTDPYTISALASCQLLPHGENLQDVLPRELYWRLKRHLDYVKLMMPSWMTPAQRGKGLYADYLFNAIAGNWERKRPVWVMLMVNSLTETDVRSRGVPVLDLYLAQQAEKMRKSTGAVEQVEEQCHPLNGLNFSQVLFALNQTLLQHESVRAGSLQAPYTTEDLIKHYNCGDLNAVIFNHDTSQLPNFINTTLPPHEQVTAQEIDSYFRQELIYKRNERMGKRVMALLRENEDKICFFAFGAGHFLGNNTVIDVLRQAGLEVEHTPAGQTIHSPAAQSPAPPPEGTSASPAPVTPAAAIPTAPSATPTTPPEEEDPALSPHLLLPDSLSQLEEFGRQKKWRKRQNKHQRPRQFNDLWVRIEDRNIFPLSVARDRHLLPSLLAASLGVSEDRGAQYITAVRYRWRRTSPKDTAAPQPRHPRCPCSPRPALGPPSPPSSSPTSSNSRKSRGPPATPRPAAPGPPWASSRPWLPASQRRSCCPPSGPPDLGRPLPRSQRNHRRVCGRTPLPRHHLSGIPDGIR</sequence>
<dbReference type="GO" id="GO:0017147">
    <property type="term" value="F:Wnt-protein binding"/>
    <property type="evidence" value="ECO:0000318"/>
    <property type="project" value="GO_Central"/>
</dbReference>
<dbReference type="GO" id="GO:0016055">
    <property type="term" value="P:Wnt signaling pathway"/>
    <property type="evidence" value="ECO:0007669"/>
    <property type="project" value="UniProtKB-KW"/>
</dbReference>
<evidence type="ECO:0000256" key="12">
    <source>
        <dbReference type="ARBA" id="ARBA00023180"/>
    </source>
</evidence>
<feature type="compositionally biased region" description="Pro residues" evidence="14">
    <location>
        <begin position="537"/>
        <end position="548"/>
    </location>
</feature>
<dbReference type="Pfam" id="PF01963">
    <property type="entry name" value="TraB_PrgY_gumN"/>
    <property type="match status" value="1"/>
</dbReference>
<evidence type="ECO:0000256" key="3">
    <source>
        <dbReference type="ARBA" id="ARBA00008261"/>
    </source>
</evidence>
<comment type="cofactor">
    <cofactor evidence="13">
        <name>Mn(2+)</name>
        <dbReference type="ChEBI" id="CHEBI:29035"/>
    </cofactor>
    <cofactor evidence="13">
        <name>Co(2+)</name>
        <dbReference type="ChEBI" id="CHEBI:48828"/>
    </cofactor>
    <text evidence="13">Divalent metal cations. Mn(2+) or Co(2+).</text>
</comment>
<evidence type="ECO:0000256" key="5">
    <source>
        <dbReference type="ARBA" id="ARBA00022692"/>
    </source>
</evidence>